<dbReference type="PANTHER" id="PTHR36154:SF1">
    <property type="entry name" value="DNA-BINDING TRANSCRIPTIONAL ACTIVATOR ALPA"/>
    <property type="match status" value="1"/>
</dbReference>
<dbReference type="AlphaFoldDB" id="A0A4Y4CZ89"/>
<organism evidence="1 2">
    <name type="scientific">Zoogloea ramigera</name>
    <dbReference type="NCBI Taxonomy" id="350"/>
    <lineage>
        <taxon>Bacteria</taxon>
        <taxon>Pseudomonadati</taxon>
        <taxon>Pseudomonadota</taxon>
        <taxon>Betaproteobacteria</taxon>
        <taxon>Rhodocyclales</taxon>
        <taxon>Zoogloeaceae</taxon>
        <taxon>Zoogloea</taxon>
    </lineage>
</organism>
<sequence>MAMQVTSAPGTPLVILRRPEVEARTGLGCSTIYDGIKAGTFPAPIQLGPKAVGWVESEINAWLAARVAARDAARNAPGEGVR</sequence>
<dbReference type="EMBL" id="BJNV01000106">
    <property type="protein sequence ID" value="GEC97636.1"/>
    <property type="molecule type" value="Genomic_DNA"/>
</dbReference>
<accession>A0A4Y4CZ89</accession>
<evidence type="ECO:0008006" key="3">
    <source>
        <dbReference type="Google" id="ProtNLM"/>
    </source>
</evidence>
<evidence type="ECO:0000313" key="2">
    <source>
        <dbReference type="Proteomes" id="UP000318422"/>
    </source>
</evidence>
<dbReference type="PANTHER" id="PTHR36154">
    <property type="entry name" value="DNA-BINDING TRANSCRIPTIONAL ACTIVATOR ALPA"/>
    <property type="match status" value="1"/>
</dbReference>
<dbReference type="InterPro" id="IPR010260">
    <property type="entry name" value="AlpA"/>
</dbReference>
<dbReference type="RefSeq" id="WP_218028762.1">
    <property type="nucleotide sequence ID" value="NZ_BJNV01000106.1"/>
</dbReference>
<gene>
    <name evidence="1" type="ORF">ZRA01_37090</name>
</gene>
<protein>
    <recommendedName>
        <fullName evidence="3">AlpA family transcriptional regulator</fullName>
    </recommendedName>
</protein>
<comment type="caution">
    <text evidence="1">The sequence shown here is derived from an EMBL/GenBank/DDBJ whole genome shotgun (WGS) entry which is preliminary data.</text>
</comment>
<dbReference type="Gene3D" id="1.10.238.160">
    <property type="match status" value="1"/>
</dbReference>
<dbReference type="Proteomes" id="UP000318422">
    <property type="component" value="Unassembled WGS sequence"/>
</dbReference>
<dbReference type="Pfam" id="PF05930">
    <property type="entry name" value="Phage_AlpA"/>
    <property type="match status" value="1"/>
</dbReference>
<name>A0A4Y4CZ89_ZOORA</name>
<keyword evidence="2" id="KW-1185">Reference proteome</keyword>
<dbReference type="InterPro" id="IPR052931">
    <property type="entry name" value="Prophage_regulatory_activator"/>
</dbReference>
<evidence type="ECO:0000313" key="1">
    <source>
        <dbReference type="EMBL" id="GEC97636.1"/>
    </source>
</evidence>
<reference evidence="1 2" key="1">
    <citation type="submission" date="2019-06" db="EMBL/GenBank/DDBJ databases">
        <title>Whole genome shotgun sequence of Zoogloea ramigera NBRC 15342.</title>
        <authorList>
            <person name="Hosoyama A."/>
            <person name="Uohara A."/>
            <person name="Ohji S."/>
            <person name="Ichikawa N."/>
        </authorList>
    </citation>
    <scope>NUCLEOTIDE SEQUENCE [LARGE SCALE GENOMIC DNA]</scope>
    <source>
        <strain evidence="1 2">NBRC 15342</strain>
    </source>
</reference>
<proteinExistence type="predicted"/>